<protein>
    <submittedName>
        <fullName evidence="1">Uncharacterized protein</fullName>
    </submittedName>
</protein>
<reference evidence="1" key="1">
    <citation type="submission" date="2018-02" db="EMBL/GenBank/DDBJ databases">
        <title>Rhizophora mucronata_Transcriptome.</title>
        <authorList>
            <person name="Meera S.P."/>
            <person name="Sreeshan A."/>
            <person name="Augustine A."/>
        </authorList>
    </citation>
    <scope>NUCLEOTIDE SEQUENCE</scope>
    <source>
        <tissue evidence="1">Leaf</tissue>
    </source>
</reference>
<evidence type="ECO:0000313" key="1">
    <source>
        <dbReference type="EMBL" id="MBX53420.1"/>
    </source>
</evidence>
<sequence>MKIIQKDGNSFKLVSFLKLYFGEGEANTFLENSGSKTNGLQVQ</sequence>
<organism evidence="1">
    <name type="scientific">Rhizophora mucronata</name>
    <name type="common">Asiatic mangrove</name>
    <dbReference type="NCBI Taxonomy" id="61149"/>
    <lineage>
        <taxon>Eukaryota</taxon>
        <taxon>Viridiplantae</taxon>
        <taxon>Streptophyta</taxon>
        <taxon>Embryophyta</taxon>
        <taxon>Tracheophyta</taxon>
        <taxon>Spermatophyta</taxon>
        <taxon>Magnoliopsida</taxon>
        <taxon>eudicotyledons</taxon>
        <taxon>Gunneridae</taxon>
        <taxon>Pentapetalae</taxon>
        <taxon>rosids</taxon>
        <taxon>fabids</taxon>
        <taxon>Malpighiales</taxon>
        <taxon>Rhizophoraceae</taxon>
        <taxon>Rhizophora</taxon>
    </lineage>
</organism>
<dbReference type="EMBL" id="GGEC01072936">
    <property type="protein sequence ID" value="MBX53420.1"/>
    <property type="molecule type" value="Transcribed_RNA"/>
</dbReference>
<name>A0A2P2PFA7_RHIMU</name>
<proteinExistence type="predicted"/>
<dbReference type="AlphaFoldDB" id="A0A2P2PFA7"/>
<accession>A0A2P2PFA7</accession>